<dbReference type="PANTHER" id="PTHR16305:SF35">
    <property type="entry name" value="TRANSCRIPTIONAL ACTIVATOR DOMAIN"/>
    <property type="match status" value="1"/>
</dbReference>
<dbReference type="PANTHER" id="PTHR16305">
    <property type="entry name" value="TESTICULAR SOLUBLE ADENYLYL CYCLASE"/>
    <property type="match status" value="1"/>
</dbReference>
<evidence type="ECO:0000256" key="1">
    <source>
        <dbReference type="ARBA" id="ARBA00022741"/>
    </source>
</evidence>
<dbReference type="GO" id="GO:0004016">
    <property type="term" value="F:adenylate cyclase activity"/>
    <property type="evidence" value="ECO:0007669"/>
    <property type="project" value="TreeGrafter"/>
</dbReference>
<reference evidence="6" key="1">
    <citation type="submission" date="2016-10" db="EMBL/GenBank/DDBJ databases">
        <authorList>
            <person name="Varghese N."/>
            <person name="Submissions S."/>
        </authorList>
    </citation>
    <scope>NUCLEOTIDE SEQUENCE [LARGE SCALE GENOMIC DNA]</scope>
    <source>
        <strain evidence="6">DSM 44209</strain>
    </source>
</reference>
<dbReference type="Pfam" id="PF13191">
    <property type="entry name" value="AAA_16"/>
    <property type="match status" value="1"/>
</dbReference>
<dbReference type="AlphaFoldDB" id="A0A1H9Z4F8"/>
<dbReference type="InterPro" id="IPR027417">
    <property type="entry name" value="P-loop_NTPase"/>
</dbReference>
<dbReference type="RefSeq" id="WP_091438320.1">
    <property type="nucleotide sequence ID" value="NZ_FOIE01000001.1"/>
</dbReference>
<dbReference type="PROSITE" id="PS50043">
    <property type="entry name" value="HTH_LUXR_2"/>
    <property type="match status" value="1"/>
</dbReference>
<dbReference type="Proteomes" id="UP000198507">
    <property type="component" value="Unassembled WGS sequence"/>
</dbReference>
<keyword evidence="6" id="KW-1185">Reference proteome</keyword>
<evidence type="ECO:0000256" key="3">
    <source>
        <dbReference type="SAM" id="MobiDB-lite"/>
    </source>
</evidence>
<dbReference type="PRINTS" id="PR00038">
    <property type="entry name" value="HTHLUXR"/>
</dbReference>
<dbReference type="InterPro" id="IPR041664">
    <property type="entry name" value="AAA_16"/>
</dbReference>
<dbReference type="SMART" id="SM00421">
    <property type="entry name" value="HTH_LUXR"/>
    <property type="match status" value="1"/>
</dbReference>
<feature type="region of interest" description="Disordered" evidence="3">
    <location>
        <begin position="925"/>
        <end position="976"/>
    </location>
</feature>
<dbReference type="GO" id="GO:0005524">
    <property type="term" value="F:ATP binding"/>
    <property type="evidence" value="ECO:0007669"/>
    <property type="project" value="UniProtKB-KW"/>
</dbReference>
<evidence type="ECO:0000259" key="4">
    <source>
        <dbReference type="PROSITE" id="PS50043"/>
    </source>
</evidence>
<dbReference type="EMBL" id="FOIE01000001">
    <property type="protein sequence ID" value="SES76381.1"/>
    <property type="molecule type" value="Genomic_DNA"/>
</dbReference>
<gene>
    <name evidence="5" type="ORF">SAMN04488546_0414</name>
</gene>
<accession>A0A1H9Z4F8</accession>
<sequence>MSRTRAWPGLLGRRSECDTLSGLVAAARAGRGQVLVLRGEAGIGKTALLDVLLERAAGCRVARAAGVESETELAFAGLHQLCSAHLDRLDTLPGPQQEALGTAFGLRPGSTPDRFLVGLAVLGLLSEVADEGPLLCVVDDAQWLDRASAQALEFVARRLVHERVAMVFAVRASDEESGLSGFPELVVQGLSARDAAALLESSVTGVLDPRVRDRILAESHGNPLALRELPRGLSAADLSFGGGTGHRATPLGQRLEQGFLRQVAPLRPQARRLLLTAAADPVGDVQLLERAAGRLGIGAAAVAEAEASGLIELRDRVRFRHPLVRSAVYRSAVPAERREVHRALCDVTDPEVDPDRRAWHRSRAAVGPDEDTAADLEQSAGRAFAHGGLAAAAAFLEQAAALTPDPARRAGRCLDAAQVKVHAGAFDDASALLTTAGEGPLGDAGRARLDLLRAEIAFAANRGDEALPLLLPVARRLEPLDARLSRDTYLDALSAALSAGRLAAGPGARQVAEAVRQAPTPAVPRKGDALLAGLAVLFTDGYAAAAPLLHPVVRAFVTEELTLDEALRSAWLAAASAASLWDDASWDVLTRRHLEVARDSGALSALPLALHTRAVVHLFTGDLATAACLVEEARSVAEATRSSVAPCGEVGLLAVRGDAAQAEPLIESCLEDVTARGEGAGATMVQWARAVLCNGLGRYGDALRAAREAAASPLELGPPKWALAELVEAGVRTRDTGSAAAALEELSTMTRASGTEWALGTEAGRRALLSEGRAAEELHLEALDRLGRTTVRVELARARLRYGEWLRREGRRIDARVQLRVAHETFTAMGADAFAERARHELLATGEVVRKRTAETTGELTAQEAHIARLATRGLTNREIGAELYLSPRTVEWHLRKVFTKLGVSTRRELRRSLPDGVVTAIRPVGRSASPARRRAAVPHSAGMPAHAPADDPGARGSNRSTHRVRQDGGSPGSPG</sequence>
<dbReference type="GO" id="GO:0005737">
    <property type="term" value="C:cytoplasm"/>
    <property type="evidence" value="ECO:0007669"/>
    <property type="project" value="TreeGrafter"/>
</dbReference>
<feature type="domain" description="HTH luxR-type" evidence="4">
    <location>
        <begin position="853"/>
        <end position="918"/>
    </location>
</feature>
<protein>
    <submittedName>
        <fullName evidence="5">Regulatory protein, luxR family</fullName>
    </submittedName>
</protein>
<evidence type="ECO:0000256" key="2">
    <source>
        <dbReference type="ARBA" id="ARBA00022840"/>
    </source>
</evidence>
<evidence type="ECO:0000313" key="5">
    <source>
        <dbReference type="EMBL" id="SES76381.1"/>
    </source>
</evidence>
<dbReference type="SUPFAM" id="SSF52540">
    <property type="entry name" value="P-loop containing nucleoside triphosphate hydrolases"/>
    <property type="match status" value="1"/>
</dbReference>
<dbReference type="Gene3D" id="3.40.50.300">
    <property type="entry name" value="P-loop containing nucleotide triphosphate hydrolases"/>
    <property type="match status" value="1"/>
</dbReference>
<proteinExistence type="predicted"/>
<dbReference type="GO" id="GO:0006355">
    <property type="term" value="P:regulation of DNA-templated transcription"/>
    <property type="evidence" value="ECO:0007669"/>
    <property type="project" value="InterPro"/>
</dbReference>
<keyword evidence="1" id="KW-0547">Nucleotide-binding</keyword>
<dbReference type="SUPFAM" id="SSF46894">
    <property type="entry name" value="C-terminal effector domain of the bipartite response regulators"/>
    <property type="match status" value="1"/>
</dbReference>
<dbReference type="Gene3D" id="1.10.10.10">
    <property type="entry name" value="Winged helix-like DNA-binding domain superfamily/Winged helix DNA-binding domain"/>
    <property type="match status" value="1"/>
</dbReference>
<evidence type="ECO:0000313" key="6">
    <source>
        <dbReference type="Proteomes" id="UP000198507"/>
    </source>
</evidence>
<dbReference type="CDD" id="cd06170">
    <property type="entry name" value="LuxR_C_like"/>
    <property type="match status" value="1"/>
</dbReference>
<keyword evidence="2" id="KW-0067">ATP-binding</keyword>
<dbReference type="OrthoDB" id="3178131at2"/>
<dbReference type="InterPro" id="IPR000792">
    <property type="entry name" value="Tscrpt_reg_LuxR_C"/>
</dbReference>
<name>A0A1H9Z4F8_9ACTN</name>
<organism evidence="5 6">
    <name type="scientific">Geodermatophilus poikilotrophus</name>
    <dbReference type="NCBI Taxonomy" id="1333667"/>
    <lineage>
        <taxon>Bacteria</taxon>
        <taxon>Bacillati</taxon>
        <taxon>Actinomycetota</taxon>
        <taxon>Actinomycetes</taxon>
        <taxon>Geodermatophilales</taxon>
        <taxon>Geodermatophilaceae</taxon>
        <taxon>Geodermatophilus</taxon>
    </lineage>
</organism>
<dbReference type="InterPro" id="IPR016032">
    <property type="entry name" value="Sig_transdc_resp-reg_C-effctor"/>
</dbReference>
<dbReference type="Pfam" id="PF00196">
    <property type="entry name" value="GerE"/>
    <property type="match status" value="1"/>
</dbReference>
<dbReference type="GO" id="GO:0003677">
    <property type="term" value="F:DNA binding"/>
    <property type="evidence" value="ECO:0007669"/>
    <property type="project" value="InterPro"/>
</dbReference>
<dbReference type="InterPro" id="IPR036388">
    <property type="entry name" value="WH-like_DNA-bd_sf"/>
</dbReference>